<reference evidence="3 4" key="1">
    <citation type="journal article" date="2022" name="DNA Res.">
        <title>Genome analysis of five recently described species of the CUG-Ser clade uncovers Candida theae as a new hybrid lineage with pathogenic potential in the Candida parapsilosis species complex.</title>
        <authorList>
            <person name="Mixao V."/>
            <person name="Del Olmo V."/>
            <person name="Hegedusova E."/>
            <person name="Saus E."/>
            <person name="Pryszcz L."/>
            <person name="Cillingova A."/>
            <person name="Nosek J."/>
            <person name="Gabaldon T."/>
        </authorList>
    </citation>
    <scope>NUCLEOTIDE SEQUENCE [LARGE SCALE GENOMIC DNA]</scope>
    <source>
        <strain evidence="3 4">CBS 12239</strain>
    </source>
</reference>
<feature type="compositionally biased region" description="Acidic residues" evidence="1">
    <location>
        <begin position="102"/>
        <end position="126"/>
    </location>
</feature>
<protein>
    <submittedName>
        <fullName evidence="3">RXT2</fullName>
    </submittedName>
</protein>
<dbReference type="Pfam" id="PF08595">
    <property type="entry name" value="RXT2_N"/>
    <property type="match status" value="1"/>
</dbReference>
<dbReference type="Proteomes" id="UP001204833">
    <property type="component" value="Unassembled WGS sequence"/>
</dbReference>
<dbReference type="PANTHER" id="PTHR28232">
    <property type="entry name" value="TRANSCRIPTIONAL REGULATORY PROTEIN RXT2"/>
    <property type="match status" value="1"/>
</dbReference>
<name>A0AAD5G0G5_9ASCO</name>
<evidence type="ECO:0000259" key="2">
    <source>
        <dbReference type="Pfam" id="PF08595"/>
    </source>
</evidence>
<dbReference type="GO" id="GO:0033698">
    <property type="term" value="C:Rpd3L complex"/>
    <property type="evidence" value="ECO:0007669"/>
    <property type="project" value="TreeGrafter"/>
</dbReference>
<sequence length="332" mass="38274">MDSKSLEIISQFKDALAARSKVDGTLVNTSTKTTSSSGGNDTLPTYNRGLKLNFQHPSLDALNAKSVEYNGDKFTVLTNHSIERGNLRNKRKWSQFYRDSNEENPEGDDEEDEEDDAVWSEDDLDEEDEIHPLTESRIIELLSPINHPSELVTHPAISKTYQSQTLNKLAMELIELIEFEQNNLNWLNKLLQVLNGEDWFYLLEENIGLRDYDHGLDEDKKKTIAKKKEKLSSGSAKTNDSNRLMSEEEEQADPFFALPTAVRRFEAFQEQLDSKDETGVKEELINYLQVSIQRQHEYIENLTQLRNGLVRADRLKNDLYNWGQEMHDKKSS</sequence>
<evidence type="ECO:0000313" key="4">
    <source>
        <dbReference type="Proteomes" id="UP001204833"/>
    </source>
</evidence>
<accession>A0AAD5G0G5</accession>
<evidence type="ECO:0000313" key="3">
    <source>
        <dbReference type="EMBL" id="KAI5966006.1"/>
    </source>
</evidence>
<organism evidence="3 4">
    <name type="scientific">Candida theae</name>
    <dbReference type="NCBI Taxonomy" id="1198502"/>
    <lineage>
        <taxon>Eukaryota</taxon>
        <taxon>Fungi</taxon>
        <taxon>Dikarya</taxon>
        <taxon>Ascomycota</taxon>
        <taxon>Saccharomycotina</taxon>
        <taxon>Pichiomycetes</taxon>
        <taxon>Debaryomycetaceae</taxon>
        <taxon>Candida/Lodderomyces clade</taxon>
        <taxon>Candida</taxon>
    </lineage>
</organism>
<feature type="region of interest" description="Disordered" evidence="1">
    <location>
        <begin position="224"/>
        <end position="247"/>
    </location>
</feature>
<gene>
    <name evidence="3" type="ORF">KGF57_000690</name>
</gene>
<dbReference type="InterPro" id="IPR039602">
    <property type="entry name" value="Rxt2"/>
</dbReference>
<dbReference type="PANTHER" id="PTHR28232:SF1">
    <property type="entry name" value="TRANSCRIPTIONAL REGULATORY PROTEIN RXT2"/>
    <property type="match status" value="1"/>
</dbReference>
<feature type="domain" description="Transcriptional regulatory protein RXT2 N-terminal" evidence="2">
    <location>
        <begin position="47"/>
        <end position="197"/>
    </location>
</feature>
<dbReference type="InterPro" id="IPR013904">
    <property type="entry name" value="RXT2_N"/>
</dbReference>
<dbReference type="AlphaFoldDB" id="A0AAD5G0G5"/>
<comment type="caution">
    <text evidence="3">The sequence shown here is derived from an EMBL/GenBank/DDBJ whole genome shotgun (WGS) entry which is preliminary data.</text>
</comment>
<dbReference type="EMBL" id="JAIHNG010000042">
    <property type="protein sequence ID" value="KAI5966006.1"/>
    <property type="molecule type" value="Genomic_DNA"/>
</dbReference>
<feature type="compositionally biased region" description="Polar residues" evidence="1">
    <location>
        <begin position="232"/>
        <end position="244"/>
    </location>
</feature>
<feature type="region of interest" description="Disordered" evidence="1">
    <location>
        <begin position="98"/>
        <end position="126"/>
    </location>
</feature>
<dbReference type="GO" id="GO:0005829">
    <property type="term" value="C:cytosol"/>
    <property type="evidence" value="ECO:0007669"/>
    <property type="project" value="TreeGrafter"/>
</dbReference>
<dbReference type="GeneID" id="76148749"/>
<dbReference type="RefSeq" id="XP_051610800.1">
    <property type="nucleotide sequence ID" value="XM_051755185.1"/>
</dbReference>
<proteinExistence type="predicted"/>
<keyword evidence="4" id="KW-1185">Reference proteome</keyword>
<evidence type="ECO:0000256" key="1">
    <source>
        <dbReference type="SAM" id="MobiDB-lite"/>
    </source>
</evidence>